<dbReference type="OrthoDB" id="100405at2"/>
<comment type="similarity">
    <text evidence="1">Belongs to the TolB family.</text>
</comment>
<dbReference type="InParanoid" id="Q01V31"/>
<dbReference type="KEGG" id="sus:Acid_5537"/>
<feature type="chain" id="PRO_5004162683" evidence="3">
    <location>
        <begin position="30"/>
        <end position="538"/>
    </location>
</feature>
<dbReference type="PANTHER" id="PTHR36842">
    <property type="entry name" value="PROTEIN TOLB HOMOLOG"/>
    <property type="match status" value="1"/>
</dbReference>
<evidence type="ECO:0000256" key="2">
    <source>
        <dbReference type="SAM" id="MobiDB-lite"/>
    </source>
</evidence>
<evidence type="ECO:0000256" key="3">
    <source>
        <dbReference type="SAM" id="SignalP"/>
    </source>
</evidence>
<feature type="signal peptide" evidence="3">
    <location>
        <begin position="1"/>
        <end position="29"/>
    </location>
</feature>
<evidence type="ECO:0000256" key="1">
    <source>
        <dbReference type="ARBA" id="ARBA00009820"/>
    </source>
</evidence>
<accession>Q01V31</accession>
<dbReference type="EMBL" id="CP000473">
    <property type="protein sequence ID" value="ABJ86484.1"/>
    <property type="molecule type" value="Genomic_DNA"/>
</dbReference>
<keyword evidence="3" id="KW-0732">Signal</keyword>
<dbReference type="SUPFAM" id="SSF69322">
    <property type="entry name" value="Tricorn protease domain 2"/>
    <property type="match status" value="1"/>
</dbReference>
<dbReference type="AlphaFoldDB" id="Q01V31"/>
<evidence type="ECO:0000313" key="4">
    <source>
        <dbReference type="EMBL" id="ABJ86484.1"/>
    </source>
</evidence>
<dbReference type="STRING" id="234267.Acid_5537"/>
<name>Q01V31_SOLUE</name>
<dbReference type="eggNOG" id="COG0823">
    <property type="taxonomic scope" value="Bacteria"/>
</dbReference>
<organism evidence="4">
    <name type="scientific">Solibacter usitatus (strain Ellin6076)</name>
    <dbReference type="NCBI Taxonomy" id="234267"/>
    <lineage>
        <taxon>Bacteria</taxon>
        <taxon>Pseudomonadati</taxon>
        <taxon>Acidobacteriota</taxon>
        <taxon>Terriglobia</taxon>
        <taxon>Bryobacterales</taxon>
        <taxon>Solibacteraceae</taxon>
        <taxon>Candidatus Solibacter</taxon>
    </lineage>
</organism>
<protein>
    <submittedName>
        <fullName evidence="4">Periplasmic component of the Tol biopolymer transport system-like protein</fullName>
    </submittedName>
</protein>
<gene>
    <name evidence="4" type="ordered locus">Acid_5537</name>
</gene>
<dbReference type="Gene3D" id="2.120.10.30">
    <property type="entry name" value="TolB, C-terminal domain"/>
    <property type="match status" value="3"/>
</dbReference>
<sequence precursor="true">MSYPNPWKLAAVCLAAASAYLWIANRRTAAEDLAFVPLTSGAALTASPAISADGQLAAYASDRDARNLELYVQPIPSGMPVRLTRTPEDESEPAFSPDSGSLAFRSEKGGGGIYVMPARGGDAKLLAQGGRDPRYSPDGKWIAYWDQDAAWVIPSNGGTARKIFATPGARHPIWSPDGALVLAQANNEFVVGAVGVAPAPAGIPGRLQADSPQWTAGGLFFVERTGWVRNIWRIPLDARGRATAAAMRVTSGPESIGDVAVSRDGRILFTAGSQNFQVWGLPLDANTGKPAGVPQRLTDGAATLEHPAISADGRLLLYDAQRYGLQQLFLRDLASGEERVAAAKPAGVSGGQFLRGGRIIYGSGGDVYVTGESRKLAAGGRPLAVDRKEEIALVRSPSSLDALNLKSLERVPLLRAAISQAAFSPDDRWIAFSTGGRIYRAPNRGLQEIPRSEWLPVAAGDKPRFSPDGSLLYFVADGGIHAVRLATPGEPFSVWEPREPRLSLAAVNPAALELGIARDKLVVLLAESNFNLWMADRP</sequence>
<dbReference type="PANTHER" id="PTHR36842:SF1">
    <property type="entry name" value="PROTEIN TOLB"/>
    <property type="match status" value="1"/>
</dbReference>
<dbReference type="HOGENOM" id="CLU_506115_0_0_0"/>
<reference evidence="4" key="1">
    <citation type="submission" date="2006-10" db="EMBL/GenBank/DDBJ databases">
        <title>Complete sequence of Solibacter usitatus Ellin6076.</title>
        <authorList>
            <consortium name="US DOE Joint Genome Institute"/>
            <person name="Copeland A."/>
            <person name="Lucas S."/>
            <person name="Lapidus A."/>
            <person name="Barry K."/>
            <person name="Detter J.C."/>
            <person name="Glavina del Rio T."/>
            <person name="Hammon N."/>
            <person name="Israni S."/>
            <person name="Dalin E."/>
            <person name="Tice H."/>
            <person name="Pitluck S."/>
            <person name="Thompson L.S."/>
            <person name="Brettin T."/>
            <person name="Bruce D."/>
            <person name="Han C."/>
            <person name="Tapia R."/>
            <person name="Gilna P."/>
            <person name="Schmutz J."/>
            <person name="Larimer F."/>
            <person name="Land M."/>
            <person name="Hauser L."/>
            <person name="Kyrpides N."/>
            <person name="Mikhailova N."/>
            <person name="Janssen P.H."/>
            <person name="Kuske C.R."/>
            <person name="Richardson P."/>
        </authorList>
    </citation>
    <scope>NUCLEOTIDE SEQUENCE</scope>
    <source>
        <strain evidence="4">Ellin6076</strain>
    </source>
</reference>
<dbReference type="SUPFAM" id="SSF82171">
    <property type="entry name" value="DPP6 N-terminal domain-like"/>
    <property type="match status" value="1"/>
</dbReference>
<dbReference type="InterPro" id="IPR011042">
    <property type="entry name" value="6-blade_b-propeller_TolB-like"/>
</dbReference>
<feature type="region of interest" description="Disordered" evidence="2">
    <location>
        <begin position="79"/>
        <end position="101"/>
    </location>
</feature>
<proteinExistence type="inferred from homology"/>
<dbReference type="Pfam" id="PF07676">
    <property type="entry name" value="PD40"/>
    <property type="match status" value="4"/>
</dbReference>
<dbReference type="InterPro" id="IPR011659">
    <property type="entry name" value="WD40"/>
</dbReference>